<keyword evidence="3" id="KW-1185">Reference proteome</keyword>
<reference evidence="2 3" key="1">
    <citation type="submission" date="2024-02" db="EMBL/GenBank/DDBJ databases">
        <title>De novo assembly and annotation of 12 fungi associated with fruit tree decline syndrome in Ontario, Canada.</title>
        <authorList>
            <person name="Sulman M."/>
            <person name="Ellouze W."/>
            <person name="Ilyukhin E."/>
        </authorList>
    </citation>
    <scope>NUCLEOTIDE SEQUENCE [LARGE SCALE GENOMIC DNA]</scope>
    <source>
        <strain evidence="2 3">FDS-637</strain>
    </source>
</reference>
<comment type="caution">
    <text evidence="2">The sequence shown here is derived from an EMBL/GenBank/DDBJ whole genome shotgun (WGS) entry which is preliminary data.</text>
</comment>
<sequence>MVRAYRKREGNTIATLQKHVDKLRSLATDMNCSFMQFRNRAVASASFAARPELERKLEEAASQITSLYASAATESNGSVEDGDPKQTSSDKATPLPETKPPPQPETTRQLHRTVDAEELTFGYRLEYIGADEESNDDDDTTACSPTALTLQPPFTYSFREPTFGARLERAALERAYHVLSTMSTTTTTTTTTIWPAAYQRLFCICRHFADHATLLALFAAVLRAPAIRPFSALTLHLGGAGQHFATTADLQRLVPRSRDDNVRTVRAALETLGLRSTPELEADASKYEGVWLDSQDVERYLAALGVRPVVDDGAAASVAQVEVDGELLETVFSRADPEAPGEAVLRGLLDGDCEMAVASTSIGVPERPPAAGWVRGVRPGVAVHVTEELDGLDWDRFCDFSTPWLAGPESPPPVDLSAASPGAFLRGRTLVLDLGKLTTGMVLDWAVAAQRMLILTAAQALVRNAGCVGTSWGFRLEDVHAALRSAVIDVSGYPSAC</sequence>
<proteinExistence type="predicted"/>
<evidence type="ECO:0000313" key="2">
    <source>
        <dbReference type="EMBL" id="KAL0264997.1"/>
    </source>
</evidence>
<dbReference type="RefSeq" id="XP_066637737.1">
    <property type="nucleotide sequence ID" value="XM_066772458.1"/>
</dbReference>
<protein>
    <submittedName>
        <fullName evidence="2">Uncharacterized protein</fullName>
    </submittedName>
</protein>
<dbReference type="Proteomes" id="UP001430584">
    <property type="component" value="Unassembled WGS sequence"/>
</dbReference>
<evidence type="ECO:0000313" key="3">
    <source>
        <dbReference type="Proteomes" id="UP001430584"/>
    </source>
</evidence>
<feature type="region of interest" description="Disordered" evidence="1">
    <location>
        <begin position="72"/>
        <end position="113"/>
    </location>
</feature>
<accession>A0ABR3CVS9</accession>
<dbReference type="PANTHER" id="PTHR40618:SF1">
    <property type="entry name" value="B-ZIP TRANSCRIPTION FACTOR (EUROFUNG)"/>
    <property type="match status" value="1"/>
</dbReference>
<gene>
    <name evidence="2" type="ORF">SLS55_000953</name>
</gene>
<evidence type="ECO:0000256" key="1">
    <source>
        <dbReference type="SAM" id="MobiDB-lite"/>
    </source>
</evidence>
<dbReference type="PANTHER" id="PTHR40618">
    <property type="entry name" value="B-ZIP TRANSCRIPTION FACTOR (EUROFUNG)-RELATED"/>
    <property type="match status" value="1"/>
</dbReference>
<name>A0ABR3CVS9_9PEZI</name>
<dbReference type="EMBL" id="JAJVCZ030000001">
    <property type="protein sequence ID" value="KAL0264997.1"/>
    <property type="molecule type" value="Genomic_DNA"/>
</dbReference>
<organism evidence="2 3">
    <name type="scientific">Diplodia seriata</name>
    <dbReference type="NCBI Taxonomy" id="420778"/>
    <lineage>
        <taxon>Eukaryota</taxon>
        <taxon>Fungi</taxon>
        <taxon>Dikarya</taxon>
        <taxon>Ascomycota</taxon>
        <taxon>Pezizomycotina</taxon>
        <taxon>Dothideomycetes</taxon>
        <taxon>Dothideomycetes incertae sedis</taxon>
        <taxon>Botryosphaeriales</taxon>
        <taxon>Botryosphaeriaceae</taxon>
        <taxon>Diplodia</taxon>
    </lineage>
</organism>
<dbReference type="GeneID" id="92005038"/>